<evidence type="ECO:0000256" key="1">
    <source>
        <dbReference type="SAM" id="MobiDB-lite"/>
    </source>
</evidence>
<accession>N1PKP7</accession>
<dbReference type="HOGENOM" id="CLU_1948775_0_0_1"/>
<feature type="region of interest" description="Disordered" evidence="1">
    <location>
        <begin position="85"/>
        <end position="129"/>
    </location>
</feature>
<organism evidence="2 3">
    <name type="scientific">Dothistroma septosporum (strain NZE10 / CBS 128990)</name>
    <name type="common">Red band needle blight fungus</name>
    <name type="synonym">Mycosphaerella pini</name>
    <dbReference type="NCBI Taxonomy" id="675120"/>
    <lineage>
        <taxon>Eukaryota</taxon>
        <taxon>Fungi</taxon>
        <taxon>Dikarya</taxon>
        <taxon>Ascomycota</taxon>
        <taxon>Pezizomycotina</taxon>
        <taxon>Dothideomycetes</taxon>
        <taxon>Dothideomycetidae</taxon>
        <taxon>Mycosphaerellales</taxon>
        <taxon>Mycosphaerellaceae</taxon>
        <taxon>Dothistroma</taxon>
    </lineage>
</organism>
<dbReference type="EMBL" id="KB446539">
    <property type="protein sequence ID" value="EME43926.1"/>
    <property type="molecule type" value="Genomic_DNA"/>
</dbReference>
<name>N1PKP7_DOTSN</name>
<dbReference type="Proteomes" id="UP000016933">
    <property type="component" value="Unassembled WGS sequence"/>
</dbReference>
<gene>
    <name evidence="2" type="ORF">DOTSEDRAFT_71661</name>
</gene>
<feature type="region of interest" description="Disordered" evidence="1">
    <location>
        <begin position="1"/>
        <end position="53"/>
    </location>
</feature>
<proteinExistence type="predicted"/>
<feature type="compositionally biased region" description="Low complexity" evidence="1">
    <location>
        <begin position="1"/>
        <end position="10"/>
    </location>
</feature>
<reference evidence="2 3" key="2">
    <citation type="journal article" date="2012" name="PLoS Pathog.">
        <title>Diverse lifestyles and strategies of plant pathogenesis encoded in the genomes of eighteen Dothideomycetes fungi.</title>
        <authorList>
            <person name="Ohm R.A."/>
            <person name="Feau N."/>
            <person name="Henrissat B."/>
            <person name="Schoch C.L."/>
            <person name="Horwitz B.A."/>
            <person name="Barry K.W."/>
            <person name="Condon B.J."/>
            <person name="Copeland A.C."/>
            <person name="Dhillon B."/>
            <person name="Glaser F."/>
            <person name="Hesse C.N."/>
            <person name="Kosti I."/>
            <person name="LaButti K."/>
            <person name="Lindquist E.A."/>
            <person name="Lucas S."/>
            <person name="Salamov A.A."/>
            <person name="Bradshaw R.E."/>
            <person name="Ciuffetti L."/>
            <person name="Hamelin R.C."/>
            <person name="Kema G.H.J."/>
            <person name="Lawrence C."/>
            <person name="Scott J.A."/>
            <person name="Spatafora J.W."/>
            <person name="Turgeon B.G."/>
            <person name="de Wit P.J.G.M."/>
            <person name="Zhong S."/>
            <person name="Goodwin S.B."/>
            <person name="Grigoriev I.V."/>
        </authorList>
    </citation>
    <scope>NUCLEOTIDE SEQUENCE [LARGE SCALE GENOMIC DNA]</scope>
    <source>
        <strain evidence="3">NZE10 / CBS 128990</strain>
    </source>
</reference>
<keyword evidence="3" id="KW-1185">Reference proteome</keyword>
<evidence type="ECO:0000313" key="2">
    <source>
        <dbReference type="EMBL" id="EME43926.1"/>
    </source>
</evidence>
<dbReference type="AlphaFoldDB" id="N1PKP7"/>
<evidence type="ECO:0000313" key="3">
    <source>
        <dbReference type="Proteomes" id="UP000016933"/>
    </source>
</evidence>
<feature type="compositionally biased region" description="Basic and acidic residues" evidence="1">
    <location>
        <begin position="110"/>
        <end position="120"/>
    </location>
</feature>
<protein>
    <submittedName>
        <fullName evidence="2">Uncharacterized protein</fullName>
    </submittedName>
</protein>
<sequence length="129" mass="14211">MSSSRSSSGSVMALQRTRTIRQRSMSSGTRPEYRATRGGTMYGGASRSSANRRLSRMESGWKVPTDHVSCEYLAICASMQQRCRQESGRSGISKMLSRNLAGSGTLSGRCSHDVQSKQRSDQPATRQRK</sequence>
<reference evidence="3" key="1">
    <citation type="journal article" date="2012" name="PLoS Genet.">
        <title>The genomes of the fungal plant pathogens Cladosporium fulvum and Dothistroma septosporum reveal adaptation to different hosts and lifestyles but also signatures of common ancestry.</title>
        <authorList>
            <person name="de Wit P.J.G.M."/>
            <person name="van der Burgt A."/>
            <person name="Oekmen B."/>
            <person name="Stergiopoulos I."/>
            <person name="Abd-Elsalam K.A."/>
            <person name="Aerts A.L."/>
            <person name="Bahkali A.H."/>
            <person name="Beenen H.G."/>
            <person name="Chettri P."/>
            <person name="Cox M.P."/>
            <person name="Datema E."/>
            <person name="de Vries R.P."/>
            <person name="Dhillon B."/>
            <person name="Ganley A.R."/>
            <person name="Griffiths S.A."/>
            <person name="Guo Y."/>
            <person name="Hamelin R.C."/>
            <person name="Henrissat B."/>
            <person name="Kabir M.S."/>
            <person name="Jashni M.K."/>
            <person name="Kema G."/>
            <person name="Klaubauf S."/>
            <person name="Lapidus A."/>
            <person name="Levasseur A."/>
            <person name="Lindquist E."/>
            <person name="Mehrabi R."/>
            <person name="Ohm R.A."/>
            <person name="Owen T.J."/>
            <person name="Salamov A."/>
            <person name="Schwelm A."/>
            <person name="Schijlen E."/>
            <person name="Sun H."/>
            <person name="van den Burg H.A."/>
            <person name="van Ham R.C.H.J."/>
            <person name="Zhang S."/>
            <person name="Goodwin S.B."/>
            <person name="Grigoriev I.V."/>
            <person name="Collemare J."/>
            <person name="Bradshaw R.E."/>
        </authorList>
    </citation>
    <scope>NUCLEOTIDE SEQUENCE [LARGE SCALE GENOMIC DNA]</scope>
    <source>
        <strain evidence="3">NZE10 / CBS 128990</strain>
    </source>
</reference>